<feature type="binding site" evidence="12">
    <location>
        <position position="686"/>
    </location>
    <ligand>
        <name>L-glutamate</name>
        <dbReference type="ChEBI" id="CHEBI:29985"/>
    </ligand>
</feature>
<sequence>MNFRGIFLLLILLGTQGETITALSSNWKTVTEVVIFHNASNRHIRNIVQRAESLFLANRPRSKIILQQEASKVYVNPLPFDSRKIELSQVGASGGSLSQIRNISLQILGAIFVDINSDALYASSLLEELAIPTIGIFQSEGQPRSQESSADFTRVTLPSVKYYAQIVWKLMKKTERRSLCLVLSADSDGQELADSMTQVAEEEKWFIKHIFWLSENNWPSMINISDCVISLESDIVVVHSRNEGNEALLGLLTKHNTSHSLWVVTDVTMYGLSNDYILPDGLIKISARSENIDSTFYSDAIYDGLLLCQTALEKALGIDSHQTTEDVCYDERGDIGSIFHRNVKETFLEGLSSLFVEPSLHKKSTTSFEIWNLRSGVNGAKRWTFVGLSTPTGFALDTIKAPNGKTITPPATPVTNVNELGFQSEIYFTPDGNYGDFDENTNTWNGIVQEVLSGQADFAIDISINSIRAKYLDFAPPFIHVALNILVLKDLRVNEEIQWSSWLEPFQYELWIFILGFINVILLVTWWIDRKSPYGHYRQVDSGDDGFTLLDSMTYVWGVAFGKDIGAEKTPHSSSARCVSTFYAFFALIVVNTYCANLMAFLVQEQFVLPINGIRDEKIRHPSLMPPNGFKLGVQENSQEESYFKFHSEDMFREIYRVNLQVNFVKNFADGLEKLKNREIHGLVGDYLSLSQVANNDVNCSYSFAGPNFFNFGLGLALPKASPWLHDVNQAVLKHHENGTIETIERRWFNKKTCDLNPFKQLEIINLSGLFMTVVIIIAFCILAIFVEFGIVIAMIKLGDRLGAIGKFMKSFVLNVKEGEEAHLHMQYSFIFRRQRKASWDIAAANARVARITGVELGFHNNEHCSSREQSLTSLGHANSDMIGNGNITTNGVYQMNSYAHTNGHISRNRTRKLKETEMMTTL</sequence>
<evidence type="ECO:0000256" key="4">
    <source>
        <dbReference type="ARBA" id="ARBA00022692"/>
    </source>
</evidence>
<feature type="transmembrane region" description="Helical" evidence="15">
    <location>
        <begin position="510"/>
        <end position="528"/>
    </location>
</feature>
<dbReference type="InterPro" id="IPR015683">
    <property type="entry name" value="Ionotropic_Glu_rcpt"/>
</dbReference>
<dbReference type="SUPFAM" id="SSF53822">
    <property type="entry name" value="Periplasmic binding protein-like I"/>
    <property type="match status" value="1"/>
</dbReference>
<keyword evidence="8 18" id="KW-0675">Receptor</keyword>
<dbReference type="OrthoDB" id="5984008at2759"/>
<feature type="domain" description="Ionotropic glutamate receptor C-terminal" evidence="17">
    <location>
        <begin position="372"/>
        <end position="751"/>
    </location>
</feature>
<dbReference type="InterPro" id="IPR019594">
    <property type="entry name" value="Glu/Gly-bd"/>
</dbReference>
<dbReference type="InterPro" id="IPR001320">
    <property type="entry name" value="Iontro_rcpt_C"/>
</dbReference>
<evidence type="ECO:0000256" key="3">
    <source>
        <dbReference type="ARBA" id="ARBA00022475"/>
    </source>
</evidence>
<dbReference type="Gene3D" id="1.10.287.70">
    <property type="match status" value="1"/>
</dbReference>
<proteinExistence type="predicted"/>
<evidence type="ECO:0000313" key="18">
    <source>
        <dbReference type="EMBL" id="PFX25962.1"/>
    </source>
</evidence>
<keyword evidence="19" id="KW-1185">Reference proteome</keyword>
<dbReference type="Proteomes" id="UP000225706">
    <property type="component" value="Unassembled WGS sequence"/>
</dbReference>
<feature type="disulfide bond" evidence="14">
    <location>
        <begin position="700"/>
        <end position="754"/>
    </location>
</feature>
<evidence type="ECO:0000256" key="12">
    <source>
        <dbReference type="PIRSR" id="PIRSR601508-1"/>
    </source>
</evidence>
<dbReference type="GO" id="GO:0038023">
    <property type="term" value="F:signaling receptor activity"/>
    <property type="evidence" value="ECO:0007669"/>
    <property type="project" value="InterPro"/>
</dbReference>
<keyword evidence="10" id="KW-1071">Ligand-gated ion channel</keyword>
<name>A0A2B4SBP5_STYPI</name>
<evidence type="ECO:0000256" key="10">
    <source>
        <dbReference type="ARBA" id="ARBA00023286"/>
    </source>
</evidence>
<dbReference type="InterPro" id="IPR001508">
    <property type="entry name" value="Iono_Glu_rcpt_met"/>
</dbReference>
<evidence type="ECO:0000256" key="15">
    <source>
        <dbReference type="SAM" id="Phobius"/>
    </source>
</evidence>
<evidence type="ECO:0000256" key="13">
    <source>
        <dbReference type="PIRSR" id="PIRSR601508-2"/>
    </source>
</evidence>
<dbReference type="GO" id="GO:0005886">
    <property type="term" value="C:plasma membrane"/>
    <property type="evidence" value="ECO:0007669"/>
    <property type="project" value="UniProtKB-SubCell"/>
</dbReference>
<keyword evidence="3" id="KW-1003">Cell membrane</keyword>
<evidence type="ECO:0000256" key="9">
    <source>
        <dbReference type="ARBA" id="ARBA00023180"/>
    </source>
</evidence>
<keyword evidence="11" id="KW-0407">Ion channel</keyword>
<evidence type="ECO:0000256" key="8">
    <source>
        <dbReference type="ARBA" id="ARBA00023170"/>
    </source>
</evidence>
<feature type="binding site" evidence="12">
    <location>
        <position position="468"/>
    </location>
    <ligand>
        <name>L-glutamate</name>
        <dbReference type="ChEBI" id="CHEBI:29985"/>
    </ligand>
</feature>
<feature type="signal peptide" evidence="16">
    <location>
        <begin position="1"/>
        <end position="17"/>
    </location>
</feature>
<feature type="site" description="Interaction with the cone snail toxin Con-ikot-ikot" evidence="13">
    <location>
        <position position="734"/>
    </location>
</feature>
<dbReference type="SUPFAM" id="SSF53850">
    <property type="entry name" value="Periplasmic binding protein-like II"/>
    <property type="match status" value="1"/>
</dbReference>
<feature type="chain" id="PRO_5013129381" evidence="16">
    <location>
        <begin position="18"/>
        <end position="923"/>
    </location>
</feature>
<dbReference type="STRING" id="50429.A0A2B4SBP5"/>
<dbReference type="PRINTS" id="PR00177">
    <property type="entry name" value="NMDARECEPTOR"/>
</dbReference>
<keyword evidence="14" id="KW-1015">Disulfide bond</keyword>
<feature type="site" description="Interaction with the cone snail toxin Con-ikot-ikot" evidence="13">
    <location>
        <position position="645"/>
    </location>
</feature>
<dbReference type="GO" id="GO:0015276">
    <property type="term" value="F:ligand-gated monoatomic ion channel activity"/>
    <property type="evidence" value="ECO:0007669"/>
    <property type="project" value="InterPro"/>
</dbReference>
<keyword evidence="16" id="KW-0732">Signal</keyword>
<evidence type="ECO:0000256" key="2">
    <source>
        <dbReference type="ARBA" id="ARBA00022448"/>
    </source>
</evidence>
<dbReference type="AlphaFoldDB" id="A0A2B4SBP5"/>
<keyword evidence="4 15" id="KW-0812">Transmembrane</keyword>
<feature type="site" description="Crucial to convey clamshell closure to channel opening" evidence="13">
    <location>
        <position position="611"/>
    </location>
</feature>
<dbReference type="SMART" id="SM00079">
    <property type="entry name" value="PBPe"/>
    <property type="match status" value="1"/>
</dbReference>
<evidence type="ECO:0000259" key="17">
    <source>
        <dbReference type="SMART" id="SM00079"/>
    </source>
</evidence>
<feature type="transmembrane region" description="Helical" evidence="15">
    <location>
        <begin position="582"/>
        <end position="603"/>
    </location>
</feature>
<protein>
    <submittedName>
        <fullName evidence="18">Glutamate receptor ionotropic, NMDA 1</fullName>
    </submittedName>
</protein>
<feature type="binding site" evidence="12">
    <location>
        <position position="463"/>
    </location>
    <ligand>
        <name>L-glutamate</name>
        <dbReference type="ChEBI" id="CHEBI:29985"/>
    </ligand>
</feature>
<dbReference type="Pfam" id="PF10613">
    <property type="entry name" value="Lig_chan-Glu_bd"/>
    <property type="match status" value="1"/>
</dbReference>
<dbReference type="PANTHER" id="PTHR18966">
    <property type="entry name" value="IONOTROPIC GLUTAMATE RECEPTOR"/>
    <property type="match status" value="1"/>
</dbReference>
<evidence type="ECO:0000256" key="16">
    <source>
        <dbReference type="SAM" id="SignalP"/>
    </source>
</evidence>
<reference evidence="19" key="1">
    <citation type="journal article" date="2017" name="bioRxiv">
        <title>Comparative analysis of the genomes of Stylophora pistillata and Acropora digitifera provides evidence for extensive differences between species of corals.</title>
        <authorList>
            <person name="Voolstra C.R."/>
            <person name="Li Y."/>
            <person name="Liew Y.J."/>
            <person name="Baumgarten S."/>
            <person name="Zoccola D."/>
            <person name="Flot J.-F."/>
            <person name="Tambutte S."/>
            <person name="Allemand D."/>
            <person name="Aranda M."/>
        </authorList>
    </citation>
    <scope>NUCLEOTIDE SEQUENCE [LARGE SCALE GENOMIC DNA]</scope>
</reference>
<keyword evidence="7 15" id="KW-0472">Membrane</keyword>
<evidence type="ECO:0000256" key="14">
    <source>
        <dbReference type="PIRSR" id="PIRSR601508-3"/>
    </source>
</evidence>
<keyword evidence="5 15" id="KW-1133">Transmembrane helix</keyword>
<comment type="subcellular location">
    <subcellularLocation>
        <location evidence="1">Cell membrane</location>
        <topology evidence="1">Multi-pass membrane protein</topology>
    </subcellularLocation>
</comment>
<gene>
    <name evidence="18" type="primary">GRIN1</name>
    <name evidence="18" type="ORF">AWC38_SpisGene9373</name>
</gene>
<accession>A0A2B4SBP5</accession>
<evidence type="ECO:0000256" key="6">
    <source>
        <dbReference type="ARBA" id="ARBA00023065"/>
    </source>
</evidence>
<dbReference type="EMBL" id="LSMT01000137">
    <property type="protein sequence ID" value="PFX25962.1"/>
    <property type="molecule type" value="Genomic_DNA"/>
</dbReference>
<feature type="transmembrane region" description="Helical" evidence="15">
    <location>
        <begin position="770"/>
        <end position="796"/>
    </location>
</feature>
<dbReference type="InterPro" id="IPR028082">
    <property type="entry name" value="Peripla_BP_I"/>
</dbReference>
<keyword evidence="6" id="KW-0406">Ion transport</keyword>
<keyword evidence="2" id="KW-0813">Transport</keyword>
<comment type="caution">
    <text evidence="18">The sequence shown here is derived from an EMBL/GenBank/DDBJ whole genome shotgun (WGS) entry which is preliminary data.</text>
</comment>
<organism evidence="18 19">
    <name type="scientific">Stylophora pistillata</name>
    <name type="common">Smooth cauliflower coral</name>
    <dbReference type="NCBI Taxonomy" id="50429"/>
    <lineage>
        <taxon>Eukaryota</taxon>
        <taxon>Metazoa</taxon>
        <taxon>Cnidaria</taxon>
        <taxon>Anthozoa</taxon>
        <taxon>Hexacorallia</taxon>
        <taxon>Scleractinia</taxon>
        <taxon>Astrocoeniina</taxon>
        <taxon>Pocilloporidae</taxon>
        <taxon>Stylophora</taxon>
    </lineage>
</organism>
<evidence type="ECO:0000256" key="7">
    <source>
        <dbReference type="ARBA" id="ARBA00023136"/>
    </source>
</evidence>
<dbReference type="Gene3D" id="3.40.50.2300">
    <property type="match status" value="2"/>
</dbReference>
<keyword evidence="9" id="KW-0325">Glycoprotein</keyword>
<dbReference type="Gene3D" id="3.40.190.10">
    <property type="entry name" value="Periplasmic binding protein-like II"/>
    <property type="match status" value="2"/>
</dbReference>
<evidence type="ECO:0000256" key="11">
    <source>
        <dbReference type="ARBA" id="ARBA00023303"/>
    </source>
</evidence>
<evidence type="ECO:0000256" key="1">
    <source>
        <dbReference type="ARBA" id="ARBA00004651"/>
    </source>
</evidence>
<dbReference type="Pfam" id="PF00060">
    <property type="entry name" value="Lig_chan"/>
    <property type="match status" value="1"/>
</dbReference>
<evidence type="ECO:0000313" key="19">
    <source>
        <dbReference type="Proteomes" id="UP000225706"/>
    </source>
</evidence>
<evidence type="ECO:0000256" key="5">
    <source>
        <dbReference type="ARBA" id="ARBA00022989"/>
    </source>
</evidence>